<evidence type="ECO:0000256" key="4">
    <source>
        <dbReference type="ARBA" id="ARBA00022714"/>
    </source>
</evidence>
<gene>
    <name evidence="13" type="ORF">BEU05_02675</name>
</gene>
<dbReference type="PANTHER" id="PTHR43513:SF3">
    <property type="entry name" value="DIHYDROOROTATE DEHYDROGENASE B (NAD(+)), ELECTRON TRANSFER SUBUNIT-RELATED"/>
    <property type="match status" value="1"/>
</dbReference>
<dbReference type="InterPro" id="IPR017927">
    <property type="entry name" value="FAD-bd_FR_type"/>
</dbReference>
<dbReference type="PRINTS" id="PR00409">
    <property type="entry name" value="PHDIOXRDTASE"/>
</dbReference>
<keyword evidence="2" id="KW-0813">Transport</keyword>
<protein>
    <recommendedName>
        <fullName evidence="12">FAD-binding FR-type domain-containing protein</fullName>
    </recommendedName>
</protein>
<evidence type="ECO:0000256" key="6">
    <source>
        <dbReference type="ARBA" id="ARBA00022827"/>
    </source>
</evidence>
<evidence type="ECO:0000256" key="2">
    <source>
        <dbReference type="ARBA" id="ARBA00022448"/>
    </source>
</evidence>
<keyword evidence="6" id="KW-0274">FAD</keyword>
<keyword evidence="7" id="KW-0249">Electron transport</keyword>
<dbReference type="InterPro" id="IPR017938">
    <property type="entry name" value="Riboflavin_synthase-like_b-brl"/>
</dbReference>
<feature type="binding site" evidence="11">
    <location>
        <position position="224"/>
    </location>
    <ligand>
        <name>[2Fe-2S] cluster</name>
        <dbReference type="ChEBI" id="CHEBI:190135"/>
    </ligand>
</feature>
<evidence type="ECO:0000256" key="9">
    <source>
        <dbReference type="ARBA" id="ARBA00023014"/>
    </source>
</evidence>
<dbReference type="PANTHER" id="PTHR43513">
    <property type="entry name" value="DIHYDROOROTATE DEHYDROGENASE B (NAD(+)), ELECTRON TRANSFER SUBUNIT"/>
    <property type="match status" value="1"/>
</dbReference>
<evidence type="ECO:0000256" key="8">
    <source>
        <dbReference type="ARBA" id="ARBA00023004"/>
    </source>
</evidence>
<dbReference type="Gene3D" id="3.40.50.80">
    <property type="entry name" value="Nucleotide-binding domain of ferredoxin-NADP reductase (FNR) module"/>
    <property type="match status" value="1"/>
</dbReference>
<evidence type="ECO:0000256" key="10">
    <source>
        <dbReference type="ARBA" id="ARBA00034078"/>
    </source>
</evidence>
<dbReference type="InterPro" id="IPR012165">
    <property type="entry name" value="Cyt_c3_hydrogenase_gsu"/>
</dbReference>
<feature type="binding site" evidence="11">
    <location>
        <position position="219"/>
    </location>
    <ligand>
        <name>[2Fe-2S] cluster</name>
        <dbReference type="ChEBI" id="CHEBI:190135"/>
    </ligand>
</feature>
<keyword evidence="3" id="KW-0285">Flavoprotein</keyword>
<keyword evidence="4 11" id="KW-0001">2Fe-2S</keyword>
<reference evidence="13 14" key="1">
    <citation type="submission" date="2016-08" db="EMBL/GenBank/DDBJ databases">
        <title>New Insights into Marine Group III Euryarchaeota, from dark to light.</title>
        <authorList>
            <person name="Haro-Moreno J.M."/>
            <person name="Rodriguez-Valera F."/>
            <person name="Lopez-Garcia P."/>
            <person name="Moreira D."/>
            <person name="Martin-Cuadrado A.B."/>
        </authorList>
    </citation>
    <scope>NUCLEOTIDE SEQUENCE [LARGE SCALE GENOMIC DNA]</scope>
    <source>
        <strain evidence="13">CG-Bathy2</strain>
    </source>
</reference>
<dbReference type="PROSITE" id="PS51384">
    <property type="entry name" value="FAD_FR"/>
    <property type="match status" value="1"/>
</dbReference>
<dbReference type="PIRSF" id="PIRSF006816">
    <property type="entry name" value="Cyc3_hyd_g"/>
    <property type="match status" value="1"/>
</dbReference>
<evidence type="ECO:0000256" key="3">
    <source>
        <dbReference type="ARBA" id="ARBA00022630"/>
    </source>
</evidence>
<dbReference type="Gene3D" id="2.40.30.10">
    <property type="entry name" value="Translation factors"/>
    <property type="match status" value="1"/>
</dbReference>
<evidence type="ECO:0000256" key="1">
    <source>
        <dbReference type="ARBA" id="ARBA00006422"/>
    </source>
</evidence>
<feature type="domain" description="FAD-binding FR-type" evidence="12">
    <location>
        <begin position="2"/>
        <end position="106"/>
    </location>
</feature>
<dbReference type="InterPro" id="IPR050353">
    <property type="entry name" value="PyrK_electron_transfer"/>
</dbReference>
<accession>A0A1J5T6F7</accession>
<keyword evidence="8 11" id="KW-0408">Iron</keyword>
<keyword evidence="9 11" id="KW-0411">Iron-sulfur</keyword>
<evidence type="ECO:0000259" key="12">
    <source>
        <dbReference type="PROSITE" id="PS51384"/>
    </source>
</evidence>
<dbReference type="AlphaFoldDB" id="A0A1J5T6F7"/>
<dbReference type="Proteomes" id="UP000182853">
    <property type="component" value="Unassembled WGS sequence"/>
</dbReference>
<dbReference type="SUPFAM" id="SSF52343">
    <property type="entry name" value="Ferredoxin reductase-like, C-terminal NADP-linked domain"/>
    <property type="match status" value="1"/>
</dbReference>
<comment type="caution">
    <text evidence="13">The sequence shown here is derived from an EMBL/GenBank/DDBJ whole genome shotgun (WGS) entry which is preliminary data.</text>
</comment>
<evidence type="ECO:0000256" key="11">
    <source>
        <dbReference type="PIRSR" id="PIRSR006816-2"/>
    </source>
</evidence>
<keyword evidence="5 11" id="KW-0479">Metal-binding</keyword>
<dbReference type="GO" id="GO:0051537">
    <property type="term" value="F:2 iron, 2 sulfur cluster binding"/>
    <property type="evidence" value="ECO:0007669"/>
    <property type="project" value="UniProtKB-KW"/>
</dbReference>
<organism evidence="13 14">
    <name type="scientific">Marine Group III euryarchaeote CG-Bathy2</name>
    <dbReference type="NCBI Taxonomy" id="1889002"/>
    <lineage>
        <taxon>Archaea</taxon>
        <taxon>Methanobacteriati</taxon>
        <taxon>Thermoplasmatota</taxon>
        <taxon>Thermoplasmata</taxon>
        <taxon>Candidatus Thermoprofundales</taxon>
    </lineage>
</organism>
<evidence type="ECO:0000256" key="7">
    <source>
        <dbReference type="ARBA" id="ARBA00022982"/>
    </source>
</evidence>
<sequence length="268" mass="28167">MMRPVAAEITEIDNRTSVGHSFWLAPRNGWQQQPAPGQFVMVALRHPPAGFGREVCDAVPMSVAGWEPGRLRLTIKDLGPTTKALLACRPGDALAVTGPLGQGFSLGAQRPLLMGGGVGAPPLLFLAQQLAARGVEPVTLLGGATGDEIFHRNEFPGTVKIATDDGSAGHYGFVTDMLDGRSPDRLYSCGPEPMLVKALAWALASGIPAELCLERYMPCGVGLCGVCTIDSDLVCQDGPVLSSERLAQSTEFGKVVREAGGVVRHTPA</sequence>
<dbReference type="GO" id="GO:0006221">
    <property type="term" value="P:pyrimidine nucleotide biosynthetic process"/>
    <property type="evidence" value="ECO:0007669"/>
    <property type="project" value="InterPro"/>
</dbReference>
<dbReference type="SUPFAM" id="SSF63380">
    <property type="entry name" value="Riboflavin synthase domain-like"/>
    <property type="match status" value="1"/>
</dbReference>
<dbReference type="Pfam" id="PF10418">
    <property type="entry name" value="DHODB_Fe-S_bind"/>
    <property type="match status" value="1"/>
</dbReference>
<dbReference type="GO" id="GO:0050660">
    <property type="term" value="F:flavin adenine dinucleotide binding"/>
    <property type="evidence" value="ECO:0007669"/>
    <property type="project" value="InterPro"/>
</dbReference>
<dbReference type="InterPro" id="IPR037117">
    <property type="entry name" value="Dihydroorotate_DH_ele_sf"/>
</dbReference>
<dbReference type="InterPro" id="IPR019480">
    <property type="entry name" value="Dihydroorotate_DH_Fe-S-bd"/>
</dbReference>
<comment type="cofactor">
    <cofactor evidence="10">
        <name>[2Fe-2S] cluster</name>
        <dbReference type="ChEBI" id="CHEBI:190135"/>
    </cofactor>
</comment>
<feature type="binding site" evidence="11">
    <location>
        <position position="227"/>
    </location>
    <ligand>
        <name>[2Fe-2S] cluster</name>
        <dbReference type="ChEBI" id="CHEBI:190135"/>
    </ligand>
</feature>
<comment type="similarity">
    <text evidence="1">Belongs to the PyrK family.</text>
</comment>
<proteinExistence type="inferred from homology"/>
<evidence type="ECO:0000256" key="5">
    <source>
        <dbReference type="ARBA" id="ARBA00022723"/>
    </source>
</evidence>
<evidence type="ECO:0000313" key="13">
    <source>
        <dbReference type="EMBL" id="OIR09396.1"/>
    </source>
</evidence>
<comment type="cofactor">
    <cofactor evidence="11">
        <name>[2Fe-2S] cluster</name>
        <dbReference type="ChEBI" id="CHEBI:190135"/>
    </cofactor>
    <text evidence="11">Binds 1 [2Fe-2S] cluster per subunit.</text>
</comment>
<name>A0A1J5T6F7_9ARCH</name>
<evidence type="ECO:0000313" key="14">
    <source>
        <dbReference type="Proteomes" id="UP000182853"/>
    </source>
</evidence>
<dbReference type="EMBL" id="MIYT01000018">
    <property type="protein sequence ID" value="OIR09396.1"/>
    <property type="molecule type" value="Genomic_DNA"/>
</dbReference>
<dbReference type="InterPro" id="IPR039261">
    <property type="entry name" value="FNR_nucleotide-bd"/>
</dbReference>
<dbReference type="Gene3D" id="2.10.240.10">
    <property type="entry name" value="Dihydroorotate dehydrogenase, electron transfer subunit"/>
    <property type="match status" value="1"/>
</dbReference>
<feature type="binding site" evidence="11">
    <location>
        <position position="235"/>
    </location>
    <ligand>
        <name>[2Fe-2S] cluster</name>
        <dbReference type="ChEBI" id="CHEBI:190135"/>
    </ligand>
</feature>
<dbReference type="GO" id="GO:0046872">
    <property type="term" value="F:metal ion binding"/>
    <property type="evidence" value="ECO:0007669"/>
    <property type="project" value="UniProtKB-KW"/>
</dbReference>
<dbReference type="GO" id="GO:0016491">
    <property type="term" value="F:oxidoreductase activity"/>
    <property type="evidence" value="ECO:0007669"/>
    <property type="project" value="InterPro"/>
</dbReference>